<name>A0A7F5R012_AGRPL</name>
<dbReference type="Gene3D" id="1.10.510.10">
    <property type="entry name" value="Transferase(Phosphotransferase) domain 1"/>
    <property type="match status" value="1"/>
</dbReference>
<comment type="subcellular location">
    <subcellularLocation>
        <location evidence="3">Cytoplasm</location>
        <location evidence="3">Cytosol</location>
    </subcellularLocation>
    <subcellularLocation>
        <location evidence="2">Mitochondrion inner membrane</location>
        <topology evidence="2">Single-pass membrane protein</topology>
    </subcellularLocation>
    <subcellularLocation>
        <location evidence="4">Mitochondrion outer membrane</location>
        <topology evidence="4">Single-pass membrane protein</topology>
    </subcellularLocation>
</comment>
<dbReference type="PANTHER" id="PTHR22972:SF7">
    <property type="entry name" value="SERINE_THREONINE-PROTEIN KINASE PINK1, MITOCHONDRIAL"/>
    <property type="match status" value="1"/>
</dbReference>
<keyword evidence="7" id="KW-0808">Transferase</keyword>
<dbReference type="RefSeq" id="XP_025830930.1">
    <property type="nucleotide sequence ID" value="XM_025975145.1"/>
</dbReference>
<dbReference type="CTD" id="65018"/>
<dbReference type="OrthoDB" id="1405469at2759"/>
<reference evidence="21" key="1">
    <citation type="submission" date="2025-08" db="UniProtKB">
        <authorList>
            <consortium name="RefSeq"/>
        </authorList>
    </citation>
    <scope>IDENTIFICATION</scope>
    <source>
        <tissue evidence="21">Entire body</tissue>
    </source>
</reference>
<organism evidence="20 21">
    <name type="scientific">Agrilus planipennis</name>
    <name type="common">Emerald ash borer</name>
    <name type="synonym">Agrilus marcopoli</name>
    <dbReference type="NCBI Taxonomy" id="224129"/>
    <lineage>
        <taxon>Eukaryota</taxon>
        <taxon>Metazoa</taxon>
        <taxon>Ecdysozoa</taxon>
        <taxon>Arthropoda</taxon>
        <taxon>Hexapoda</taxon>
        <taxon>Insecta</taxon>
        <taxon>Pterygota</taxon>
        <taxon>Neoptera</taxon>
        <taxon>Endopterygota</taxon>
        <taxon>Coleoptera</taxon>
        <taxon>Polyphaga</taxon>
        <taxon>Elateriformia</taxon>
        <taxon>Buprestoidea</taxon>
        <taxon>Buprestidae</taxon>
        <taxon>Agrilinae</taxon>
        <taxon>Agrilus</taxon>
    </lineage>
</organism>
<comment type="catalytic activity">
    <reaction evidence="17">
        <text>L-threonyl-[protein] + ATP = O-phospho-L-threonyl-[protein] + ADP + H(+)</text>
        <dbReference type="Rhea" id="RHEA:46608"/>
        <dbReference type="Rhea" id="RHEA-COMP:11060"/>
        <dbReference type="Rhea" id="RHEA-COMP:11605"/>
        <dbReference type="ChEBI" id="CHEBI:15378"/>
        <dbReference type="ChEBI" id="CHEBI:30013"/>
        <dbReference type="ChEBI" id="CHEBI:30616"/>
        <dbReference type="ChEBI" id="CHEBI:61977"/>
        <dbReference type="ChEBI" id="CHEBI:456216"/>
        <dbReference type="EC" id="2.7.11.1"/>
    </reaction>
</comment>
<evidence type="ECO:0000259" key="19">
    <source>
        <dbReference type="PROSITE" id="PS50011"/>
    </source>
</evidence>
<dbReference type="GO" id="GO:0005741">
    <property type="term" value="C:mitochondrial outer membrane"/>
    <property type="evidence" value="ECO:0007669"/>
    <property type="project" value="UniProtKB-SubCell"/>
</dbReference>
<dbReference type="InterPro" id="IPR008271">
    <property type="entry name" value="Ser/Thr_kinase_AS"/>
</dbReference>
<dbReference type="GO" id="GO:0005524">
    <property type="term" value="F:ATP binding"/>
    <property type="evidence" value="ECO:0007669"/>
    <property type="project" value="UniProtKB-KW"/>
</dbReference>
<evidence type="ECO:0000313" key="21">
    <source>
        <dbReference type="RefSeq" id="XP_025830930.1"/>
    </source>
</evidence>
<dbReference type="Pfam" id="PF00069">
    <property type="entry name" value="Pkinase"/>
    <property type="match status" value="1"/>
</dbReference>
<keyword evidence="9" id="KW-0547">Nucleotide-binding</keyword>
<dbReference type="Proteomes" id="UP000192223">
    <property type="component" value="Unplaced"/>
</dbReference>
<evidence type="ECO:0000256" key="10">
    <source>
        <dbReference type="ARBA" id="ARBA00022777"/>
    </source>
</evidence>
<dbReference type="InterPro" id="IPR051511">
    <property type="entry name" value="MitoQC_Scaffold_Kinases"/>
</dbReference>
<dbReference type="PROSITE" id="PS50011">
    <property type="entry name" value="PROTEIN_KINASE_DOM"/>
    <property type="match status" value="1"/>
</dbReference>
<evidence type="ECO:0000256" key="5">
    <source>
        <dbReference type="ARBA" id="ARBA00012513"/>
    </source>
</evidence>
<dbReference type="GO" id="GO:0090141">
    <property type="term" value="P:positive regulation of mitochondrial fission"/>
    <property type="evidence" value="ECO:0007669"/>
    <property type="project" value="TreeGrafter"/>
</dbReference>
<accession>A0A7F5R012</accession>
<dbReference type="InParanoid" id="A0A7F5R012"/>
<evidence type="ECO:0000256" key="17">
    <source>
        <dbReference type="ARBA" id="ARBA00047899"/>
    </source>
</evidence>
<dbReference type="GO" id="GO:0042981">
    <property type="term" value="P:regulation of apoptotic process"/>
    <property type="evidence" value="ECO:0007669"/>
    <property type="project" value="TreeGrafter"/>
</dbReference>
<evidence type="ECO:0000256" key="12">
    <source>
        <dbReference type="ARBA" id="ARBA00022792"/>
    </source>
</evidence>
<comment type="cofactor">
    <cofactor evidence="1">
        <name>Mg(2+)</name>
        <dbReference type="ChEBI" id="CHEBI:18420"/>
    </cofactor>
</comment>
<dbReference type="GO" id="GO:0046872">
    <property type="term" value="F:metal ion binding"/>
    <property type="evidence" value="ECO:0007669"/>
    <property type="project" value="UniProtKB-KW"/>
</dbReference>
<evidence type="ECO:0000256" key="18">
    <source>
        <dbReference type="ARBA" id="ARBA00048679"/>
    </source>
</evidence>
<evidence type="ECO:0000256" key="14">
    <source>
        <dbReference type="ARBA" id="ARBA00022842"/>
    </source>
</evidence>
<keyword evidence="14" id="KW-0460">Magnesium</keyword>
<dbReference type="GO" id="GO:0000422">
    <property type="term" value="P:autophagy of mitochondrion"/>
    <property type="evidence" value="ECO:0007669"/>
    <property type="project" value="TreeGrafter"/>
</dbReference>
<dbReference type="GO" id="GO:0005829">
    <property type="term" value="C:cytosol"/>
    <property type="evidence" value="ECO:0007669"/>
    <property type="project" value="UniProtKB-SubCell"/>
</dbReference>
<dbReference type="KEGG" id="apln:108742205"/>
<keyword evidence="12" id="KW-0472">Membrane</keyword>
<dbReference type="PROSITE" id="PS00108">
    <property type="entry name" value="PROTEIN_KINASE_ST"/>
    <property type="match status" value="1"/>
</dbReference>
<keyword evidence="11" id="KW-1000">Mitochondrion outer membrane</keyword>
<protein>
    <recommendedName>
        <fullName evidence="5">non-specific serine/threonine protein kinase</fullName>
        <ecNumber evidence="5">2.7.11.1</ecNumber>
    </recommendedName>
</protein>
<evidence type="ECO:0000256" key="2">
    <source>
        <dbReference type="ARBA" id="ARBA00004434"/>
    </source>
</evidence>
<evidence type="ECO:0000256" key="13">
    <source>
        <dbReference type="ARBA" id="ARBA00022840"/>
    </source>
</evidence>
<evidence type="ECO:0000256" key="3">
    <source>
        <dbReference type="ARBA" id="ARBA00004514"/>
    </source>
</evidence>
<dbReference type="PANTHER" id="PTHR22972">
    <property type="entry name" value="SERINE/THREONINE PROTEIN KINASE"/>
    <property type="match status" value="1"/>
</dbReference>
<evidence type="ECO:0000313" key="20">
    <source>
        <dbReference type="Proteomes" id="UP000192223"/>
    </source>
</evidence>
<dbReference type="GO" id="GO:0005743">
    <property type="term" value="C:mitochondrial inner membrane"/>
    <property type="evidence" value="ECO:0007669"/>
    <property type="project" value="UniProtKB-SubCell"/>
</dbReference>
<dbReference type="InterPro" id="IPR000719">
    <property type="entry name" value="Prot_kinase_dom"/>
</dbReference>
<evidence type="ECO:0000256" key="4">
    <source>
        <dbReference type="ARBA" id="ARBA00004572"/>
    </source>
</evidence>
<evidence type="ECO:0000256" key="7">
    <source>
        <dbReference type="ARBA" id="ARBA00022679"/>
    </source>
</evidence>
<comment type="catalytic activity">
    <reaction evidence="18">
        <text>L-seryl-[protein] + ATP = O-phospho-L-seryl-[protein] + ADP + H(+)</text>
        <dbReference type="Rhea" id="RHEA:17989"/>
        <dbReference type="Rhea" id="RHEA-COMP:9863"/>
        <dbReference type="Rhea" id="RHEA-COMP:11604"/>
        <dbReference type="ChEBI" id="CHEBI:15378"/>
        <dbReference type="ChEBI" id="CHEBI:29999"/>
        <dbReference type="ChEBI" id="CHEBI:30616"/>
        <dbReference type="ChEBI" id="CHEBI:83421"/>
        <dbReference type="ChEBI" id="CHEBI:456216"/>
        <dbReference type="EC" id="2.7.11.1"/>
    </reaction>
</comment>
<dbReference type="SUPFAM" id="SSF56112">
    <property type="entry name" value="Protein kinase-like (PK-like)"/>
    <property type="match status" value="1"/>
</dbReference>
<dbReference type="InterPro" id="IPR011009">
    <property type="entry name" value="Kinase-like_dom_sf"/>
</dbReference>
<dbReference type="FunCoup" id="A0A7F5R012">
    <property type="interactions" value="252"/>
</dbReference>
<dbReference type="GO" id="GO:0004674">
    <property type="term" value="F:protein serine/threonine kinase activity"/>
    <property type="evidence" value="ECO:0007669"/>
    <property type="project" value="UniProtKB-KW"/>
</dbReference>
<evidence type="ECO:0000256" key="16">
    <source>
        <dbReference type="ARBA" id="ARBA00023128"/>
    </source>
</evidence>
<proteinExistence type="predicted"/>
<feature type="domain" description="Protein kinase" evidence="19">
    <location>
        <begin position="168"/>
        <end position="510"/>
    </location>
</feature>
<keyword evidence="6" id="KW-0723">Serine/threonine-protein kinase</keyword>
<evidence type="ECO:0000256" key="8">
    <source>
        <dbReference type="ARBA" id="ARBA00022723"/>
    </source>
</evidence>
<keyword evidence="13" id="KW-0067">ATP-binding</keyword>
<dbReference type="GeneID" id="108742205"/>
<keyword evidence="16" id="KW-0496">Mitochondrion</keyword>
<keyword evidence="8" id="KW-0479">Metal-binding</keyword>
<evidence type="ECO:0000256" key="15">
    <source>
        <dbReference type="ARBA" id="ARBA00022946"/>
    </source>
</evidence>
<evidence type="ECO:0000256" key="11">
    <source>
        <dbReference type="ARBA" id="ARBA00022787"/>
    </source>
</evidence>
<evidence type="ECO:0000256" key="1">
    <source>
        <dbReference type="ARBA" id="ARBA00001946"/>
    </source>
</evidence>
<keyword evidence="20" id="KW-1185">Reference proteome</keyword>
<evidence type="ECO:0000256" key="6">
    <source>
        <dbReference type="ARBA" id="ARBA00022527"/>
    </source>
</evidence>
<keyword evidence="12" id="KW-0999">Mitochondrion inner membrane</keyword>
<gene>
    <name evidence="21" type="primary">LOC108742205</name>
</gene>
<dbReference type="AlphaFoldDB" id="A0A7F5R012"/>
<keyword evidence="10 21" id="KW-0418">Kinase</keyword>
<keyword evidence="15" id="KW-0809">Transit peptide</keyword>
<sequence length="610" mass="68849">MSVRLFTSRIINNGFMLLRHICKREIHPINITEKVNVVPKAGASRVHVATDKVNAFSRNSPLKNVGLQLTAHARRIFVDNVLNRVTNSSASELRRRATRRIFFGDSGPFFALVGVSLASGSGILTKEEELEGICWEIREAISKIKWNNDDTNINETEVEETAVTLNNLEIGVPLDKGANAVVYAAKLRNDSQIPNTEGSEEEEDSMIEYPLALKMMFNYDVRSDAGTILRAMSKEIVPVRKTCNEASHAAKNTKFLPPHPNIIAMYRAFADNIPTISSLKAAKTLFPNALPTRLYPDGDGRNMSLFIVMKRYNMSLEKYLISENPSMRIRLLLFCQLLEGVTHMFRHEIAHRDLKSDNLLLDTSEQNVPVLVITDFGCCLADKSTGLLLPYTSYEIDKGGNVALMAPEIVNKTPGSFATLNYTKSDLWASGAIAYEIFGMTNPFYDGPRWSRLKSTDYKEDQLPELPDDVPEIVKFLVGNILKRNPKKRLDPETAATIMQLKLWAPSSWLSPGMSKLPTRTEIIQWLLSLATKILCEGRRVNGIDTSSKSDVVVGNVDEIRELTKDHQKNNRGRRTYPEYLLLSTFLSRTSLSNIKKALNWIHDNYYYYY</sequence>
<evidence type="ECO:0000256" key="9">
    <source>
        <dbReference type="ARBA" id="ARBA00022741"/>
    </source>
</evidence>
<dbReference type="EC" id="2.7.11.1" evidence="5"/>
<dbReference type="SMART" id="SM00220">
    <property type="entry name" value="S_TKc"/>
    <property type="match status" value="1"/>
</dbReference>